<dbReference type="InterPro" id="IPR011004">
    <property type="entry name" value="Trimer_LpxA-like_sf"/>
</dbReference>
<name>A0A7X3ME57_9FIRM</name>
<dbReference type="SUPFAM" id="SSF51161">
    <property type="entry name" value="Trimeric LpxA-like enzymes"/>
    <property type="match status" value="1"/>
</dbReference>
<evidence type="ECO:0000313" key="3">
    <source>
        <dbReference type="EMBL" id="MXP74794.1"/>
    </source>
</evidence>
<keyword evidence="2" id="KW-0677">Repeat</keyword>
<dbReference type="AlphaFoldDB" id="A0A7X3ME57"/>
<keyword evidence="1 3" id="KW-0808">Transferase</keyword>
<evidence type="ECO:0000256" key="2">
    <source>
        <dbReference type="ARBA" id="ARBA00022737"/>
    </source>
</evidence>
<proteinExistence type="predicted"/>
<comment type="caution">
    <text evidence="3">The sequence shown here is derived from an EMBL/GenBank/DDBJ whole genome shotgun (WGS) entry which is preliminary data.</text>
</comment>
<accession>A0A7X3ME57</accession>
<dbReference type="InterPro" id="IPR018357">
    <property type="entry name" value="Hexapep_transf_CS"/>
</dbReference>
<gene>
    <name evidence="3" type="ORF">GN277_05185</name>
</gene>
<dbReference type="EMBL" id="WUQX01000001">
    <property type="protein sequence ID" value="MXP74794.1"/>
    <property type="molecule type" value="Genomic_DNA"/>
</dbReference>
<dbReference type="PANTHER" id="PTHR42811">
    <property type="entry name" value="SERINE ACETYLTRANSFERASE"/>
    <property type="match status" value="1"/>
</dbReference>
<dbReference type="Gene3D" id="2.160.10.10">
    <property type="entry name" value="Hexapeptide repeat proteins"/>
    <property type="match status" value="1"/>
</dbReference>
<organism evidence="3 4">
    <name type="scientific">Sporofaciens musculi</name>
    <dbReference type="NCBI Taxonomy" id="2681861"/>
    <lineage>
        <taxon>Bacteria</taxon>
        <taxon>Bacillati</taxon>
        <taxon>Bacillota</taxon>
        <taxon>Clostridia</taxon>
        <taxon>Lachnospirales</taxon>
        <taxon>Lachnospiraceae</taxon>
        <taxon>Sporofaciens</taxon>
    </lineage>
</organism>
<sequence length="193" mass="21221">MIKNKEELYEYLMQDAKANGRESLTPHLLGDDIWKNIVCLRKKEYYMSLKGLKRLVFLPAATWNRMIGARLAIKCGFFFPVGVFEKGLSVAHKGTIVVNNMARIGRNCRIHEGVTIGATNGSNNAPQIGNNVFIATGAKIIGDIHIADDVAIGANAVVVKSIDEQGTTWGVPARKISNNNSHSNLNKMLELDK</sequence>
<dbReference type="Pfam" id="PF00132">
    <property type="entry name" value="Hexapep"/>
    <property type="match status" value="1"/>
</dbReference>
<dbReference type="PROSITE" id="PS00101">
    <property type="entry name" value="HEXAPEP_TRANSFERASES"/>
    <property type="match status" value="1"/>
</dbReference>
<reference evidence="3 4" key="1">
    <citation type="submission" date="2019-12" db="EMBL/GenBank/DDBJ databases">
        <title>Sporaefaciens musculi gen. nov., sp. nov., a novel bacterium isolated from the caecum of an obese mouse.</title>
        <authorList>
            <person name="Rasmussen T.S."/>
            <person name="Streidl T."/>
            <person name="Hitch T.C.A."/>
            <person name="Wortmann E."/>
            <person name="Deptula P."/>
            <person name="Hansen M."/>
            <person name="Nielsen D.S."/>
            <person name="Clavel T."/>
            <person name="Vogensen F.K."/>
        </authorList>
    </citation>
    <scope>NUCLEOTIDE SEQUENCE [LARGE SCALE GENOMIC DNA]</scope>
    <source>
        <strain evidence="3 4">WCA-9-b2</strain>
    </source>
</reference>
<keyword evidence="4" id="KW-1185">Reference proteome</keyword>
<protein>
    <submittedName>
        <fullName evidence="3">Serine acetyltransferase</fullName>
    </submittedName>
</protein>
<evidence type="ECO:0000256" key="1">
    <source>
        <dbReference type="ARBA" id="ARBA00022679"/>
    </source>
</evidence>
<dbReference type="GO" id="GO:0016740">
    <property type="term" value="F:transferase activity"/>
    <property type="evidence" value="ECO:0007669"/>
    <property type="project" value="UniProtKB-KW"/>
</dbReference>
<dbReference type="InterPro" id="IPR001451">
    <property type="entry name" value="Hexapep"/>
</dbReference>
<dbReference type="Proteomes" id="UP000460412">
    <property type="component" value="Unassembled WGS sequence"/>
</dbReference>
<evidence type="ECO:0000313" key="4">
    <source>
        <dbReference type="Proteomes" id="UP000460412"/>
    </source>
</evidence>